<keyword evidence="8" id="KW-1185">Reference proteome</keyword>
<evidence type="ECO:0000313" key="7">
    <source>
        <dbReference type="EMBL" id="MBB2147943.1"/>
    </source>
</evidence>
<gene>
    <name evidence="7" type="ORF">GM920_03360</name>
</gene>
<feature type="chain" id="PRO_5046814158" evidence="5">
    <location>
        <begin position="21"/>
        <end position="144"/>
    </location>
</feature>
<evidence type="ECO:0000259" key="6">
    <source>
        <dbReference type="PROSITE" id="PS51007"/>
    </source>
</evidence>
<keyword evidence="1 4" id="KW-0349">Heme</keyword>
<evidence type="ECO:0000256" key="1">
    <source>
        <dbReference type="ARBA" id="ARBA00022617"/>
    </source>
</evidence>
<dbReference type="PANTHER" id="PTHR35008">
    <property type="entry name" value="BLL4482 PROTEIN-RELATED"/>
    <property type="match status" value="1"/>
</dbReference>
<comment type="caution">
    <text evidence="7">The sequence shown here is derived from an EMBL/GenBank/DDBJ whole genome shotgun (WGS) entry which is preliminary data.</text>
</comment>
<dbReference type="Gene3D" id="1.10.760.10">
    <property type="entry name" value="Cytochrome c-like domain"/>
    <property type="match status" value="1"/>
</dbReference>
<keyword evidence="2 4" id="KW-0479">Metal-binding</keyword>
<evidence type="ECO:0000256" key="5">
    <source>
        <dbReference type="SAM" id="SignalP"/>
    </source>
</evidence>
<protein>
    <submittedName>
        <fullName evidence="7">C-type cytochrome</fullName>
    </submittedName>
</protein>
<keyword evidence="5" id="KW-0732">Signal</keyword>
<name>A0ABR6EU44_9SPHI</name>
<dbReference type="PANTHER" id="PTHR35008:SF8">
    <property type="entry name" value="ALCOHOL DEHYDROGENASE CYTOCHROME C SUBUNIT"/>
    <property type="match status" value="1"/>
</dbReference>
<dbReference type="InterPro" id="IPR051459">
    <property type="entry name" value="Cytochrome_c-type_DH"/>
</dbReference>
<reference evidence="7 8" key="1">
    <citation type="submission" date="2019-11" db="EMBL/GenBank/DDBJ databases">
        <title>Description of Pedobacter sp. LMG 31462T.</title>
        <authorList>
            <person name="Carlier A."/>
            <person name="Qi S."/>
            <person name="Vandamme P."/>
        </authorList>
    </citation>
    <scope>NUCLEOTIDE SEQUENCE [LARGE SCALE GENOMIC DNA]</scope>
    <source>
        <strain evidence="7 8">LMG 31462</strain>
    </source>
</reference>
<dbReference type="Pfam" id="PF00034">
    <property type="entry name" value="Cytochrom_C"/>
    <property type="match status" value="1"/>
</dbReference>
<feature type="signal peptide" evidence="5">
    <location>
        <begin position="1"/>
        <end position="20"/>
    </location>
</feature>
<sequence>MKKIICAAILIIGFLSNSKAQIKKKDIVAKTPTNQLAKGKILYAKHCVVCHQADGGGVMGLNPPLIKTDYVLGDQKRLINIILKGLDKEIEIDGETYANPMPGLSHLSDQEVADVLSYIRNNFGNKASIISPAQVKVIRASKTK</sequence>
<organism evidence="7 8">
    <name type="scientific">Pedobacter gandavensis</name>
    <dbReference type="NCBI Taxonomy" id="2679963"/>
    <lineage>
        <taxon>Bacteria</taxon>
        <taxon>Pseudomonadati</taxon>
        <taxon>Bacteroidota</taxon>
        <taxon>Sphingobacteriia</taxon>
        <taxon>Sphingobacteriales</taxon>
        <taxon>Sphingobacteriaceae</taxon>
        <taxon>Pedobacter</taxon>
    </lineage>
</organism>
<accession>A0ABR6EU44</accession>
<dbReference type="InterPro" id="IPR036909">
    <property type="entry name" value="Cyt_c-like_dom_sf"/>
</dbReference>
<evidence type="ECO:0000256" key="2">
    <source>
        <dbReference type="ARBA" id="ARBA00022723"/>
    </source>
</evidence>
<dbReference type="EMBL" id="WNXC01000001">
    <property type="protein sequence ID" value="MBB2147943.1"/>
    <property type="molecule type" value="Genomic_DNA"/>
</dbReference>
<feature type="domain" description="Cytochrome c" evidence="6">
    <location>
        <begin position="34"/>
        <end position="123"/>
    </location>
</feature>
<dbReference type="InterPro" id="IPR009056">
    <property type="entry name" value="Cyt_c-like_dom"/>
</dbReference>
<evidence type="ECO:0000313" key="8">
    <source>
        <dbReference type="Proteomes" id="UP000636110"/>
    </source>
</evidence>
<dbReference type="Proteomes" id="UP000636110">
    <property type="component" value="Unassembled WGS sequence"/>
</dbReference>
<proteinExistence type="predicted"/>
<evidence type="ECO:0000256" key="4">
    <source>
        <dbReference type="PROSITE-ProRule" id="PRU00433"/>
    </source>
</evidence>
<dbReference type="RefSeq" id="WP_182953401.1">
    <property type="nucleotide sequence ID" value="NZ_WNXC01000001.1"/>
</dbReference>
<evidence type="ECO:0000256" key="3">
    <source>
        <dbReference type="ARBA" id="ARBA00023004"/>
    </source>
</evidence>
<dbReference type="PROSITE" id="PS51007">
    <property type="entry name" value="CYTC"/>
    <property type="match status" value="1"/>
</dbReference>
<dbReference type="SUPFAM" id="SSF46626">
    <property type="entry name" value="Cytochrome c"/>
    <property type="match status" value="1"/>
</dbReference>
<keyword evidence="3 4" id="KW-0408">Iron</keyword>